<dbReference type="CDD" id="cd04093">
    <property type="entry name" value="HBS1_C_III"/>
    <property type="match status" value="1"/>
</dbReference>
<feature type="repeat" description="WD" evidence="12">
    <location>
        <begin position="255"/>
        <end position="297"/>
    </location>
</feature>
<keyword evidence="7" id="KW-0677">Repeat</keyword>
<organism evidence="17 18">
    <name type="scientific">Carpinus fangiana</name>
    <dbReference type="NCBI Taxonomy" id="176857"/>
    <lineage>
        <taxon>Eukaryota</taxon>
        <taxon>Viridiplantae</taxon>
        <taxon>Streptophyta</taxon>
        <taxon>Embryophyta</taxon>
        <taxon>Tracheophyta</taxon>
        <taxon>Spermatophyta</taxon>
        <taxon>Magnoliopsida</taxon>
        <taxon>eudicotyledons</taxon>
        <taxon>Gunneridae</taxon>
        <taxon>Pentapetalae</taxon>
        <taxon>rosids</taxon>
        <taxon>fabids</taxon>
        <taxon>Fagales</taxon>
        <taxon>Betulaceae</taxon>
        <taxon>Carpinus</taxon>
    </lineage>
</organism>
<keyword evidence="18" id="KW-1185">Reference proteome</keyword>
<keyword evidence="10" id="KW-0862">Zinc</keyword>
<evidence type="ECO:0000256" key="11">
    <source>
        <dbReference type="ARBA" id="ARBA00023134"/>
    </source>
</evidence>
<evidence type="ECO:0000256" key="10">
    <source>
        <dbReference type="ARBA" id="ARBA00022833"/>
    </source>
</evidence>
<dbReference type="PROSITE" id="PS50199">
    <property type="entry name" value="ZF_RANBP2_2"/>
    <property type="match status" value="1"/>
</dbReference>
<name>A0A5N6R9L9_9ROSI</name>
<evidence type="ECO:0000256" key="13">
    <source>
        <dbReference type="PROSITE-ProRule" id="PRU00322"/>
    </source>
</evidence>
<evidence type="ECO:0000256" key="8">
    <source>
        <dbReference type="ARBA" id="ARBA00022741"/>
    </source>
</evidence>
<comment type="subcellular location">
    <subcellularLocation>
        <location evidence="2">Cytoplasm</location>
    </subcellularLocation>
</comment>
<dbReference type="Gene3D" id="3.40.50.300">
    <property type="entry name" value="P-loop containing nucleotide triphosphate hydrolases"/>
    <property type="match status" value="1"/>
</dbReference>
<dbReference type="FunFam" id="3.40.50.300:FF:001277">
    <property type="entry name" value="Elongation factor 1 alpha-like protein"/>
    <property type="match status" value="1"/>
</dbReference>
<dbReference type="InterPro" id="IPR050100">
    <property type="entry name" value="TRAFAC_GTPase_members"/>
</dbReference>
<dbReference type="SUPFAM" id="SSF50978">
    <property type="entry name" value="WD40 repeat-like"/>
    <property type="match status" value="1"/>
</dbReference>
<evidence type="ECO:0000256" key="14">
    <source>
        <dbReference type="SAM" id="MobiDB-lite"/>
    </source>
</evidence>
<dbReference type="FunFam" id="2.130.10.10:FF:000485">
    <property type="entry name" value="Putative WD repeat-containing protein C17D11.16"/>
    <property type="match status" value="1"/>
</dbReference>
<dbReference type="PRINTS" id="PR00315">
    <property type="entry name" value="ELONGATNFCT"/>
</dbReference>
<dbReference type="GO" id="GO:0005525">
    <property type="term" value="F:GTP binding"/>
    <property type="evidence" value="ECO:0007669"/>
    <property type="project" value="UniProtKB-KW"/>
</dbReference>
<sequence length="1193" mass="129613">MISSIAWVPKGAPKHVPAVADPPSKEEIEEMIKSGALEPRTKIKYFMEIEVTEFICAKQTDEISYALEVADALGRTSSSAKLATSFDDVTNGLKELDMENYDEEDDGIELFGTGLGDIYYPSNEMDPYLKDNDGEDSEEVEDMTINPMDAVIVCARSNEDDALLSDLIVYLQVWIYEESEDGVPNMYVHHDIIISADPLCTAWLDCPLKGGEKATYIILEVTVFPFNEISAVVLSLIAFFMLSGNFIATSTKYKKDSHKGPVLGLAWNKEYRNILASASADKRVKIWDVAAGKCNITMEHHTDKVQAVAWNYHAPQVILSGSFDRTVIMKDGRIPEHSGYKWSVAADVESLAWDPHTEHSFVVSLEDGTVKGFDVRVAKSDAASESKPSFTLHAHDKAVCAVSYNPSAPNLLATGSEDKMVKLWDLSNNQPSCVASINPKAGAVFSISFAEDNPFLLAIGGSKGRMEVWDALSDAAVSRRFGNYSKQSGSLSGILGALLRIAVLPGKTPQSKQGTTERGIWSCSICTYDNDKSFSACDICGVLRNPLIIAGTNRDKQTASFKFDVPSPDDLVSNGLRSSKMGSKVNSADLKSSTVSSSITEKNGLLNTKPSAEKSDISSSLMLKGRQNTFDDSNHSKNRAHNIQSSVKGSDSSLETMPKGRHYSVDASNNSKNDTGNKRSSDKYSDSSPALNLKGRHDSIDESSSSSVSGGKPESLTNSLNKRALDVGSGFSNNVNARVTHSKAQYKPEKWMLPDLAEDTLTQLNLAIVGHVDSGKSTLSGRLLHLLGRISQKEMHKYEKQAKIQGKGSFAYAWALDESTEERERGITMTVGVAYFDSKKYHVVVLDSPGHKDFVPNMISGATQADAAILVIDASVGAFEAGMDNAKGQTREHAQLIRSFGVDQIIVVINKMDALDYSEERFDLIKQQLGTFLRTCGFRDSLISWIPLSAMENQNLVAAPSDIRLLSWYRGPYLLDAIDSLQPPTRDFSKPLVMPICDVIKLPTMGQVSACGKLEAGALRSGSKVLVMPSGNVGSVRSLERDSQACTLARAGDNVTVSLQGIDGGHVMAGGVLCHPDFPVAISKHLELKVLVLDVTTPILIGSQLEFHVHHAKEAARVVRIVSLLDPKTGKVTKKAPRCLTAKQSAVIEVALQGPVCVEEFSSCRALGRVSLRSLGRTIALGIVTRVIEEQQD</sequence>
<feature type="domain" description="RanBP2-type" evidence="15">
    <location>
        <begin position="517"/>
        <end position="546"/>
    </location>
</feature>
<feature type="compositionally biased region" description="Polar residues" evidence="14">
    <location>
        <begin position="617"/>
        <end position="631"/>
    </location>
</feature>
<dbReference type="CDD" id="cd01883">
    <property type="entry name" value="EF1_alpha"/>
    <property type="match status" value="1"/>
</dbReference>
<reference evidence="17 18" key="1">
    <citation type="submission" date="2019-06" db="EMBL/GenBank/DDBJ databases">
        <title>A chromosomal-level reference genome of Carpinus fangiana (Coryloideae, Betulaceae).</title>
        <authorList>
            <person name="Yang X."/>
            <person name="Wang Z."/>
            <person name="Zhang L."/>
            <person name="Hao G."/>
            <person name="Liu J."/>
            <person name="Yang Y."/>
        </authorList>
    </citation>
    <scope>NUCLEOTIDE SEQUENCE [LARGE SCALE GENOMIC DNA]</scope>
    <source>
        <strain evidence="17">Cfa_2016G</strain>
        <tissue evidence="17">Leaf</tissue>
    </source>
</reference>
<dbReference type="Gene3D" id="2.130.10.10">
    <property type="entry name" value="YVTN repeat-like/Quinoprotein amine dehydrogenase"/>
    <property type="match status" value="2"/>
</dbReference>
<evidence type="ECO:0000256" key="7">
    <source>
        <dbReference type="ARBA" id="ARBA00022737"/>
    </source>
</evidence>
<dbReference type="PROSITE" id="PS00678">
    <property type="entry name" value="WD_REPEATS_1"/>
    <property type="match status" value="2"/>
</dbReference>
<dbReference type="Pfam" id="PF22594">
    <property type="entry name" value="GTP-eEF1A_C"/>
    <property type="match status" value="1"/>
</dbReference>
<proteinExistence type="inferred from homology"/>
<evidence type="ECO:0000259" key="15">
    <source>
        <dbReference type="PROSITE" id="PS50199"/>
    </source>
</evidence>
<dbReference type="PROSITE" id="PS01358">
    <property type="entry name" value="ZF_RANBP2_1"/>
    <property type="match status" value="1"/>
</dbReference>
<comment type="function">
    <text evidence="1">This protein promotes the GTP-dependent binding of aminoacyl-tRNA to the A-site of ribosomes during protein biosynthesis.</text>
</comment>
<dbReference type="GO" id="GO:0005737">
    <property type="term" value="C:cytoplasm"/>
    <property type="evidence" value="ECO:0007669"/>
    <property type="project" value="UniProtKB-SubCell"/>
</dbReference>
<evidence type="ECO:0000256" key="9">
    <source>
        <dbReference type="ARBA" id="ARBA00022771"/>
    </source>
</evidence>
<accession>A0A5N6R9L9</accession>
<dbReference type="FunFam" id="2.130.10.10:FF:000714">
    <property type="entry name" value="Transducin/WD40 repeat-like superfamily protein"/>
    <property type="match status" value="1"/>
</dbReference>
<dbReference type="EMBL" id="CM017325">
    <property type="protein sequence ID" value="KAE8056488.1"/>
    <property type="molecule type" value="Genomic_DNA"/>
</dbReference>
<evidence type="ECO:0000256" key="4">
    <source>
        <dbReference type="ARBA" id="ARBA00022490"/>
    </source>
</evidence>
<feature type="compositionally biased region" description="Polar residues" evidence="14">
    <location>
        <begin position="575"/>
        <end position="610"/>
    </location>
</feature>
<dbReference type="FunFam" id="2.40.30.10:FF:000060">
    <property type="entry name" value="elongation factor 1-alpha isoform X4"/>
    <property type="match status" value="1"/>
</dbReference>
<dbReference type="InterPro" id="IPR020472">
    <property type="entry name" value="WD40_PAC1"/>
</dbReference>
<gene>
    <name evidence="17" type="ORF">FH972_013259</name>
</gene>
<dbReference type="PRINTS" id="PR00320">
    <property type="entry name" value="GPROTEINBRPT"/>
</dbReference>
<evidence type="ECO:0000256" key="5">
    <source>
        <dbReference type="ARBA" id="ARBA00022574"/>
    </source>
</evidence>
<dbReference type="GO" id="GO:0008270">
    <property type="term" value="F:zinc ion binding"/>
    <property type="evidence" value="ECO:0007669"/>
    <property type="project" value="UniProtKB-KW"/>
</dbReference>
<dbReference type="PANTHER" id="PTHR23115">
    <property type="entry name" value="TRANSLATION FACTOR"/>
    <property type="match status" value="1"/>
</dbReference>
<dbReference type="Gene3D" id="2.40.30.10">
    <property type="entry name" value="Translation factors"/>
    <property type="match status" value="2"/>
</dbReference>
<dbReference type="PROSITE" id="PS50294">
    <property type="entry name" value="WD_REPEATS_REGION"/>
    <property type="match status" value="2"/>
</dbReference>
<feature type="repeat" description="WD" evidence="12">
    <location>
        <begin position="392"/>
        <end position="434"/>
    </location>
</feature>
<evidence type="ECO:0000256" key="6">
    <source>
        <dbReference type="ARBA" id="ARBA00022723"/>
    </source>
</evidence>
<evidence type="ECO:0000256" key="1">
    <source>
        <dbReference type="ARBA" id="ARBA00003982"/>
    </source>
</evidence>
<evidence type="ECO:0000313" key="18">
    <source>
        <dbReference type="Proteomes" id="UP000327013"/>
    </source>
</evidence>
<evidence type="ECO:0000256" key="12">
    <source>
        <dbReference type="PROSITE-ProRule" id="PRU00221"/>
    </source>
</evidence>
<dbReference type="PROSITE" id="PS51722">
    <property type="entry name" value="G_TR_2"/>
    <property type="match status" value="1"/>
</dbReference>
<dbReference type="InterPro" id="IPR000795">
    <property type="entry name" value="T_Tr_GTP-bd_dom"/>
</dbReference>
<keyword evidence="11" id="KW-0342">GTP-binding</keyword>
<feature type="compositionally biased region" description="Polar residues" evidence="14">
    <location>
        <begin position="641"/>
        <end position="655"/>
    </location>
</feature>
<evidence type="ECO:0000256" key="2">
    <source>
        <dbReference type="ARBA" id="ARBA00004496"/>
    </source>
</evidence>
<feature type="region of interest" description="Disordered" evidence="14">
    <location>
        <begin position="575"/>
        <end position="718"/>
    </location>
</feature>
<dbReference type="PROSITE" id="PS50082">
    <property type="entry name" value="WD_REPEATS_2"/>
    <property type="match status" value="2"/>
</dbReference>
<dbReference type="SUPFAM" id="SSF50465">
    <property type="entry name" value="EF-Tu/eEF-1alpha/eIF2-gamma C-terminal domain"/>
    <property type="match status" value="1"/>
</dbReference>
<dbReference type="Pfam" id="PF00009">
    <property type="entry name" value="GTP_EFTU"/>
    <property type="match status" value="1"/>
</dbReference>
<keyword evidence="4" id="KW-0963">Cytoplasm</keyword>
<keyword evidence="8" id="KW-0547">Nucleotide-binding</keyword>
<feature type="domain" description="Tr-type G" evidence="16">
    <location>
        <begin position="761"/>
        <end position="992"/>
    </location>
</feature>
<comment type="similarity">
    <text evidence="3">Belongs to the TRAFAC class translation factor GTPase superfamily. Classic translation factor GTPase family. EF-Tu/EF-1A subfamily.</text>
</comment>
<dbReference type="SMART" id="SM00320">
    <property type="entry name" value="WD40"/>
    <property type="match status" value="5"/>
</dbReference>
<evidence type="ECO:0000259" key="16">
    <source>
        <dbReference type="PROSITE" id="PS51722"/>
    </source>
</evidence>
<dbReference type="InterPro" id="IPR019775">
    <property type="entry name" value="WD40_repeat_CS"/>
</dbReference>
<dbReference type="SUPFAM" id="SSF50447">
    <property type="entry name" value="Translation proteins"/>
    <property type="match status" value="1"/>
</dbReference>
<evidence type="ECO:0000313" key="17">
    <source>
        <dbReference type="EMBL" id="KAE8056488.1"/>
    </source>
</evidence>
<evidence type="ECO:0000256" key="3">
    <source>
        <dbReference type="ARBA" id="ARBA00007249"/>
    </source>
</evidence>
<dbReference type="FunFam" id="2.40.30.10:FF:000020">
    <property type="entry name" value="Translation elongation factor EF-1"/>
    <property type="match status" value="1"/>
</dbReference>
<dbReference type="SMART" id="SM00547">
    <property type="entry name" value="ZnF_RBZ"/>
    <property type="match status" value="1"/>
</dbReference>
<dbReference type="InterPro" id="IPR027417">
    <property type="entry name" value="P-loop_NTPase"/>
</dbReference>
<dbReference type="InterPro" id="IPR001680">
    <property type="entry name" value="WD40_rpt"/>
</dbReference>
<dbReference type="InterPro" id="IPR009001">
    <property type="entry name" value="Transl_elong_EF1A/Init_IF2_C"/>
</dbReference>
<keyword evidence="5 12" id="KW-0853">WD repeat</keyword>
<protein>
    <recommendedName>
        <fullName evidence="19">Tr-type G domain-containing protein</fullName>
    </recommendedName>
</protein>
<evidence type="ECO:0008006" key="19">
    <source>
        <dbReference type="Google" id="ProtNLM"/>
    </source>
</evidence>
<dbReference type="InterPro" id="IPR001876">
    <property type="entry name" value="Znf_RanBP2"/>
</dbReference>
<keyword evidence="9 13" id="KW-0863">Zinc-finger</keyword>
<dbReference type="OrthoDB" id="342024at2759"/>
<dbReference type="Proteomes" id="UP000327013">
    <property type="component" value="Chromosome 5"/>
</dbReference>
<dbReference type="Pfam" id="PF00400">
    <property type="entry name" value="WD40"/>
    <property type="match status" value="3"/>
</dbReference>
<dbReference type="AlphaFoldDB" id="A0A5N6R9L9"/>
<dbReference type="InterPro" id="IPR054696">
    <property type="entry name" value="GTP-eEF1A_C"/>
</dbReference>
<dbReference type="InterPro" id="IPR015943">
    <property type="entry name" value="WD40/YVTN_repeat-like_dom_sf"/>
</dbReference>
<dbReference type="InterPro" id="IPR036322">
    <property type="entry name" value="WD40_repeat_dom_sf"/>
</dbReference>
<feature type="compositionally biased region" description="Basic and acidic residues" evidence="14">
    <location>
        <begin position="675"/>
        <end position="685"/>
    </location>
</feature>
<dbReference type="SUPFAM" id="SSF52540">
    <property type="entry name" value="P-loop containing nucleoside triphosphate hydrolases"/>
    <property type="match status" value="1"/>
</dbReference>
<keyword evidence="6" id="KW-0479">Metal-binding</keyword>
<dbReference type="InterPro" id="IPR009000">
    <property type="entry name" value="Transl_B-barrel_sf"/>
</dbReference>
<dbReference type="GO" id="GO:0003924">
    <property type="term" value="F:GTPase activity"/>
    <property type="evidence" value="ECO:0007669"/>
    <property type="project" value="InterPro"/>
</dbReference>